<keyword evidence="4" id="KW-1185">Reference proteome</keyword>
<reference evidence="3 4" key="1">
    <citation type="submission" date="2021-02" db="EMBL/GenBank/DDBJ databases">
        <title>Alicyclobacillus curvatus sp. nov. and Alicyclobacillus mengziensis sp. nov., two acidophilic bacteria isolated from acid mine drainage.</title>
        <authorList>
            <person name="Huang Y."/>
        </authorList>
    </citation>
    <scope>NUCLEOTIDE SEQUENCE [LARGE SCALE GENOMIC DNA]</scope>
    <source>
        <strain evidence="3 4">S30H14</strain>
    </source>
</reference>
<gene>
    <name evidence="3" type="ORF">JZ786_11495</name>
</gene>
<evidence type="ECO:0000256" key="2">
    <source>
        <dbReference type="SAM" id="Phobius"/>
    </source>
</evidence>
<dbReference type="AlphaFoldDB" id="A0A9X7W4D6"/>
<keyword evidence="2" id="KW-1133">Transmembrane helix</keyword>
<protein>
    <recommendedName>
        <fullName evidence="5">Cell division protein FtsL</fullName>
    </recommendedName>
</protein>
<dbReference type="KEGG" id="afx:JZ786_11495"/>
<keyword evidence="2" id="KW-0812">Transmembrane</keyword>
<proteinExistence type="predicted"/>
<evidence type="ECO:0000256" key="1">
    <source>
        <dbReference type="SAM" id="Coils"/>
    </source>
</evidence>
<dbReference type="Proteomes" id="UP000663505">
    <property type="component" value="Chromosome"/>
</dbReference>
<dbReference type="Gene3D" id="1.20.1170.10">
    <property type="match status" value="1"/>
</dbReference>
<dbReference type="EMBL" id="CP071182">
    <property type="protein sequence ID" value="QSO49463.1"/>
    <property type="molecule type" value="Genomic_DNA"/>
</dbReference>
<dbReference type="RefSeq" id="WP_206658774.1">
    <property type="nucleotide sequence ID" value="NZ_CP071182.1"/>
</dbReference>
<sequence length="122" mass="13131">MAMMNESVARVASSQTAPIESPRIHKGVVQASVKKFGMASMWACVIAGVAVFWFIATMGARIDAANYKIDNLQSQIQSQTAENASLTAKVDQLKEPSRLLQQALKDGAHYANPVTIVTGSQH</sequence>
<keyword evidence="1" id="KW-0175">Coiled coil</keyword>
<evidence type="ECO:0000313" key="4">
    <source>
        <dbReference type="Proteomes" id="UP000663505"/>
    </source>
</evidence>
<evidence type="ECO:0000313" key="3">
    <source>
        <dbReference type="EMBL" id="QSO49463.1"/>
    </source>
</evidence>
<feature type="transmembrane region" description="Helical" evidence="2">
    <location>
        <begin position="36"/>
        <end position="56"/>
    </location>
</feature>
<dbReference type="SUPFAM" id="SSF58100">
    <property type="entry name" value="Bacterial hemolysins"/>
    <property type="match status" value="1"/>
</dbReference>
<accession>A0A9X7W4D6</accession>
<organism evidence="3 4">
    <name type="scientific">Alicyclobacillus mengziensis</name>
    <dbReference type="NCBI Taxonomy" id="2931921"/>
    <lineage>
        <taxon>Bacteria</taxon>
        <taxon>Bacillati</taxon>
        <taxon>Bacillota</taxon>
        <taxon>Bacilli</taxon>
        <taxon>Bacillales</taxon>
        <taxon>Alicyclobacillaceae</taxon>
        <taxon>Alicyclobacillus</taxon>
    </lineage>
</organism>
<evidence type="ECO:0008006" key="5">
    <source>
        <dbReference type="Google" id="ProtNLM"/>
    </source>
</evidence>
<name>A0A9X7W4D6_9BACL</name>
<keyword evidence="2" id="KW-0472">Membrane</keyword>
<feature type="coiled-coil region" evidence="1">
    <location>
        <begin position="62"/>
        <end position="89"/>
    </location>
</feature>